<keyword evidence="1" id="KW-0472">Membrane</keyword>
<dbReference type="AlphaFoldDB" id="A0A3E2BPZ4"/>
<sequence length="116" mass="12936">MWIYIILLALWFLLFSFAPAKLLAAIGSSETSGFYLRLYGVFPLGWVILFLFALKDLEKNLAILNSAIIVSILTALSVILVHLGKPGMGLFQWVSVAIMVIFALLIYIYKPKAAKQ</sequence>
<evidence type="ECO:0000256" key="1">
    <source>
        <dbReference type="SAM" id="Phobius"/>
    </source>
</evidence>
<gene>
    <name evidence="2" type="ORF">OP8BY_1401</name>
</gene>
<evidence type="ECO:0000313" key="3">
    <source>
        <dbReference type="Proteomes" id="UP000257323"/>
    </source>
</evidence>
<feature type="transmembrane region" description="Helical" evidence="1">
    <location>
        <begin position="61"/>
        <end position="84"/>
    </location>
</feature>
<comment type="caution">
    <text evidence="2">The sequence shown here is derived from an EMBL/GenBank/DDBJ whole genome shotgun (WGS) entry which is preliminary data.</text>
</comment>
<keyword evidence="1" id="KW-0812">Transmembrane</keyword>
<protein>
    <submittedName>
        <fullName evidence="2">Uncharacterized protein</fullName>
    </submittedName>
</protein>
<accession>A0A3E2BPZ4</accession>
<keyword evidence="1" id="KW-1133">Transmembrane helix</keyword>
<reference evidence="2 3" key="1">
    <citation type="submission" date="2018-08" db="EMBL/GenBank/DDBJ databases">
        <title>Genome analysis of the thermophilic bacterium of the candidate phylum Aminicenantes from deep subsurface aquifer revealed its physiology and ecological role.</title>
        <authorList>
            <person name="Kadnikov V.V."/>
            <person name="Mardanov A.V."/>
            <person name="Beletsky A.V."/>
            <person name="Karnachuk O.V."/>
            <person name="Ravin N.V."/>
        </authorList>
    </citation>
    <scope>NUCLEOTIDE SEQUENCE [LARGE SCALE GENOMIC DNA]</scope>
    <source>
        <strain evidence="2">BY38</strain>
    </source>
</reference>
<feature type="transmembrane region" description="Helical" evidence="1">
    <location>
        <begin position="34"/>
        <end position="54"/>
    </location>
</feature>
<dbReference type="EMBL" id="QUAH01000002">
    <property type="protein sequence ID" value="RFT16788.1"/>
    <property type="molecule type" value="Genomic_DNA"/>
</dbReference>
<proteinExistence type="predicted"/>
<feature type="transmembrane region" description="Helical" evidence="1">
    <location>
        <begin position="90"/>
        <end position="109"/>
    </location>
</feature>
<dbReference type="Proteomes" id="UP000257323">
    <property type="component" value="Unassembled WGS sequence"/>
</dbReference>
<organism evidence="2 3">
    <name type="scientific">Candidatus Saccharicenans subterraneus</name>
    <dbReference type="NCBI Taxonomy" id="2508984"/>
    <lineage>
        <taxon>Bacteria</taxon>
        <taxon>Candidatus Aminicenantota</taxon>
        <taxon>Candidatus Aminicenantia</taxon>
        <taxon>Candidatus Aminicenantales</taxon>
        <taxon>Candidatus Saccharicenantaceae</taxon>
        <taxon>Candidatus Saccharicenans</taxon>
    </lineage>
</organism>
<name>A0A3E2BPZ4_9BACT</name>
<evidence type="ECO:0000313" key="2">
    <source>
        <dbReference type="EMBL" id="RFT16788.1"/>
    </source>
</evidence>